<reference evidence="5 6" key="1">
    <citation type="submission" date="2019-03" db="EMBL/GenBank/DDBJ databases">
        <authorList>
            <person name="Gaulin E."/>
            <person name="Dumas B."/>
        </authorList>
    </citation>
    <scope>NUCLEOTIDE SEQUENCE [LARGE SCALE GENOMIC DNA]</scope>
    <source>
        <strain evidence="5">CBS 568.67</strain>
    </source>
</reference>
<dbReference type="EMBL" id="CAADRA010006041">
    <property type="protein sequence ID" value="VFT93788.1"/>
    <property type="molecule type" value="Genomic_DNA"/>
</dbReference>
<comment type="catalytic activity">
    <reaction evidence="3">
        <text>N-terminal N-formyl-L-methionyl-[peptide] + H2O = N-terminal L-methionyl-[peptide] + formate</text>
        <dbReference type="Rhea" id="RHEA:24420"/>
        <dbReference type="Rhea" id="RHEA-COMP:10639"/>
        <dbReference type="Rhea" id="RHEA-COMP:10640"/>
        <dbReference type="ChEBI" id="CHEBI:15377"/>
        <dbReference type="ChEBI" id="CHEBI:15740"/>
        <dbReference type="ChEBI" id="CHEBI:49298"/>
        <dbReference type="ChEBI" id="CHEBI:64731"/>
        <dbReference type="EC" id="3.5.1.88"/>
    </reaction>
</comment>
<dbReference type="EMBL" id="VJMH01006020">
    <property type="protein sequence ID" value="KAF0691813.1"/>
    <property type="molecule type" value="Genomic_DNA"/>
</dbReference>
<evidence type="ECO:0000313" key="4">
    <source>
        <dbReference type="EMBL" id="KAF0691813.1"/>
    </source>
</evidence>
<accession>A0A485L6X2</accession>
<comment type="function">
    <text evidence="3">Removes the formyl group from the N-terminal Met of newly synthesized proteins.</text>
</comment>
<keyword evidence="3" id="KW-0479">Metal-binding</keyword>
<reference evidence="4" key="2">
    <citation type="submission" date="2019-06" db="EMBL/GenBank/DDBJ databases">
        <title>Genomics analysis of Aphanomyces spp. identifies a new class of oomycete effector associated with host adaptation.</title>
        <authorList>
            <person name="Gaulin E."/>
        </authorList>
    </citation>
    <scope>NUCLEOTIDE SEQUENCE</scope>
    <source>
        <strain evidence="4">CBS 578.67</strain>
    </source>
</reference>
<evidence type="ECO:0000256" key="2">
    <source>
        <dbReference type="ARBA" id="ARBA00012175"/>
    </source>
</evidence>
<keyword evidence="6" id="KW-1185">Reference proteome</keyword>
<dbReference type="OrthoDB" id="276063at2759"/>
<evidence type="ECO:0000313" key="5">
    <source>
        <dbReference type="EMBL" id="VFT93788.1"/>
    </source>
</evidence>
<dbReference type="GO" id="GO:0006412">
    <property type="term" value="P:translation"/>
    <property type="evidence" value="ECO:0007669"/>
    <property type="project" value="UniProtKB-KW"/>
</dbReference>
<dbReference type="SUPFAM" id="SSF56420">
    <property type="entry name" value="Peptide deformylase"/>
    <property type="match status" value="1"/>
</dbReference>
<dbReference type="AlphaFoldDB" id="A0A485L6X2"/>
<gene>
    <name evidence="5" type="primary">Aste57867_17027</name>
    <name evidence="4" type="ORF">As57867_016969</name>
    <name evidence="5" type="ORF">ASTE57867_17027</name>
</gene>
<dbReference type="Gene3D" id="3.90.45.10">
    <property type="entry name" value="Peptide deformylase"/>
    <property type="match status" value="1"/>
</dbReference>
<dbReference type="Pfam" id="PF01327">
    <property type="entry name" value="Pep_deformylase"/>
    <property type="match status" value="1"/>
</dbReference>
<proteinExistence type="inferred from homology"/>
<dbReference type="EC" id="3.5.1.88" evidence="2 3"/>
<dbReference type="PRINTS" id="PR01576">
    <property type="entry name" value="PDEFORMYLASE"/>
</dbReference>
<dbReference type="PANTHER" id="PTHR10458">
    <property type="entry name" value="PEPTIDE DEFORMYLASE"/>
    <property type="match status" value="1"/>
</dbReference>
<evidence type="ECO:0000256" key="3">
    <source>
        <dbReference type="RuleBase" id="RU362111"/>
    </source>
</evidence>
<keyword evidence="3" id="KW-0378">Hydrolase</keyword>
<dbReference type="GO" id="GO:0042586">
    <property type="term" value="F:peptide deformylase activity"/>
    <property type="evidence" value="ECO:0007669"/>
    <property type="project" value="UniProtKB-EC"/>
</dbReference>
<dbReference type="Proteomes" id="UP000332933">
    <property type="component" value="Unassembled WGS sequence"/>
</dbReference>
<evidence type="ECO:0000256" key="1">
    <source>
        <dbReference type="ARBA" id="ARBA00010759"/>
    </source>
</evidence>
<organism evidence="5 6">
    <name type="scientific">Aphanomyces stellatus</name>
    <dbReference type="NCBI Taxonomy" id="120398"/>
    <lineage>
        <taxon>Eukaryota</taxon>
        <taxon>Sar</taxon>
        <taxon>Stramenopiles</taxon>
        <taxon>Oomycota</taxon>
        <taxon>Saprolegniomycetes</taxon>
        <taxon>Saprolegniales</taxon>
        <taxon>Verrucalvaceae</taxon>
        <taxon>Aphanomyces</taxon>
    </lineage>
</organism>
<name>A0A485L6X2_9STRA</name>
<sequence>MRFQAQRLLRPRSRGFAATPATGAVLPLGSPSLLLPCAAVPPSDILSSTSLHHEMETLRFALTAFRLRHGFGRGIAAPQLGIQKRFVAIQLPRHAHPYVYLNPEITWQSPETFTMWDDCMCFPDILVRVTRHTSISLRFLDDHGVLRDEDALPQAESELFQHELDHLDGRLAVHLVDPRPLSVAQLLDEHPTRVVRRHDFEADRAKYQALVDYVI</sequence>
<dbReference type="InterPro" id="IPR036821">
    <property type="entry name" value="Peptide_deformylase_sf"/>
</dbReference>
<comment type="similarity">
    <text evidence="1 3">Belongs to the polypeptide deformylase family.</text>
</comment>
<dbReference type="InterPro" id="IPR023635">
    <property type="entry name" value="Peptide_deformylase"/>
</dbReference>
<protein>
    <recommendedName>
        <fullName evidence="2 3">Peptide deformylase</fullName>
        <ecNumber evidence="2 3">3.5.1.88</ecNumber>
    </recommendedName>
</protein>
<evidence type="ECO:0000313" key="6">
    <source>
        <dbReference type="Proteomes" id="UP000332933"/>
    </source>
</evidence>
<dbReference type="HAMAP" id="MF_00163">
    <property type="entry name" value="Pep_deformylase"/>
    <property type="match status" value="1"/>
</dbReference>
<keyword evidence="3" id="KW-0648">Protein biosynthesis</keyword>
<dbReference type="GO" id="GO:0046872">
    <property type="term" value="F:metal ion binding"/>
    <property type="evidence" value="ECO:0007669"/>
    <property type="project" value="UniProtKB-KW"/>
</dbReference>
<dbReference type="PANTHER" id="PTHR10458:SF22">
    <property type="entry name" value="PEPTIDE DEFORMYLASE"/>
    <property type="match status" value="1"/>
</dbReference>